<dbReference type="InterPro" id="IPR000644">
    <property type="entry name" value="CBS_dom"/>
</dbReference>
<evidence type="ECO:0000256" key="1">
    <source>
        <dbReference type="ARBA" id="ARBA00022737"/>
    </source>
</evidence>
<feature type="domain" description="CBS" evidence="5">
    <location>
        <begin position="68"/>
        <end position="127"/>
    </location>
</feature>
<evidence type="ECO:0000256" key="3">
    <source>
        <dbReference type="SAM" id="MobiDB-lite"/>
    </source>
</evidence>
<feature type="compositionally biased region" description="Polar residues" evidence="3">
    <location>
        <begin position="19"/>
        <end position="28"/>
    </location>
</feature>
<gene>
    <name evidence="7" type="ORF">INT43_003543</name>
</gene>
<dbReference type="EMBL" id="JAEPQZ010000006">
    <property type="protein sequence ID" value="KAG2179760.1"/>
    <property type="molecule type" value="Genomic_DNA"/>
</dbReference>
<dbReference type="CDD" id="cd17782">
    <property type="entry name" value="CBS_pair_MUG70_2"/>
    <property type="match status" value="1"/>
</dbReference>
<dbReference type="Pfam" id="PF00564">
    <property type="entry name" value="PB1"/>
    <property type="match status" value="1"/>
</dbReference>
<dbReference type="Pfam" id="PF00571">
    <property type="entry name" value="CBS"/>
    <property type="match status" value="4"/>
</dbReference>
<evidence type="ECO:0000259" key="6">
    <source>
        <dbReference type="PROSITE" id="PS51745"/>
    </source>
</evidence>
<keyword evidence="1" id="KW-0677">Repeat</keyword>
<keyword evidence="8" id="KW-1185">Reference proteome</keyword>
<reference evidence="7" key="1">
    <citation type="submission" date="2020-12" db="EMBL/GenBank/DDBJ databases">
        <title>Metabolic potential, ecology and presence of endohyphal bacteria is reflected in genomic diversity of Mucoromycotina.</title>
        <authorList>
            <person name="Muszewska A."/>
            <person name="Okrasinska A."/>
            <person name="Steczkiewicz K."/>
            <person name="Drgas O."/>
            <person name="Orlowska M."/>
            <person name="Perlinska-Lenart U."/>
            <person name="Aleksandrzak-Piekarczyk T."/>
            <person name="Szatraj K."/>
            <person name="Zielenkiewicz U."/>
            <person name="Pilsyk S."/>
            <person name="Malc E."/>
            <person name="Mieczkowski P."/>
            <person name="Kruszewska J.S."/>
            <person name="Biernat P."/>
            <person name="Pawlowska J."/>
        </authorList>
    </citation>
    <scope>NUCLEOTIDE SEQUENCE</scope>
    <source>
        <strain evidence="7">WA0000067209</strain>
    </source>
</reference>
<dbReference type="PROSITE" id="PS51371">
    <property type="entry name" value="CBS"/>
    <property type="match status" value="3"/>
</dbReference>
<comment type="caution">
    <text evidence="7">The sequence shown here is derived from an EMBL/GenBank/DDBJ whole genome shotgun (WGS) entry which is preliminary data.</text>
</comment>
<dbReference type="PANTHER" id="PTHR48108">
    <property type="entry name" value="CBS DOMAIN-CONTAINING PROTEIN CBSX2, CHLOROPLASTIC"/>
    <property type="match status" value="1"/>
</dbReference>
<evidence type="ECO:0000313" key="8">
    <source>
        <dbReference type="Proteomes" id="UP000654370"/>
    </source>
</evidence>
<feature type="compositionally biased region" description="Basic and acidic residues" evidence="3">
    <location>
        <begin position="535"/>
        <end position="547"/>
    </location>
</feature>
<dbReference type="InterPro" id="IPR053793">
    <property type="entry name" value="PB1-like"/>
</dbReference>
<evidence type="ECO:0008006" key="9">
    <source>
        <dbReference type="Google" id="ProtNLM"/>
    </source>
</evidence>
<accession>A0A8H7PU35</accession>
<organism evidence="7 8">
    <name type="scientific">Mortierella isabellina</name>
    <name type="common">Filamentous fungus</name>
    <name type="synonym">Umbelopsis isabellina</name>
    <dbReference type="NCBI Taxonomy" id="91625"/>
    <lineage>
        <taxon>Eukaryota</taxon>
        <taxon>Fungi</taxon>
        <taxon>Fungi incertae sedis</taxon>
        <taxon>Mucoromycota</taxon>
        <taxon>Mucoromycotina</taxon>
        <taxon>Umbelopsidomycetes</taxon>
        <taxon>Umbelopsidales</taxon>
        <taxon>Umbelopsidaceae</taxon>
        <taxon>Umbelopsis</taxon>
    </lineage>
</organism>
<dbReference type="CDD" id="cd17781">
    <property type="entry name" value="CBS_pair_MUG70_1"/>
    <property type="match status" value="1"/>
</dbReference>
<keyword evidence="4" id="KW-0472">Membrane</keyword>
<evidence type="ECO:0000259" key="5">
    <source>
        <dbReference type="PROSITE" id="PS51371"/>
    </source>
</evidence>
<dbReference type="InterPro" id="IPR051462">
    <property type="entry name" value="CBS_domain-containing"/>
</dbReference>
<feature type="region of interest" description="Disordered" evidence="3">
    <location>
        <begin position="535"/>
        <end position="560"/>
    </location>
</feature>
<dbReference type="InterPro" id="IPR000270">
    <property type="entry name" value="PB1_dom"/>
</dbReference>
<dbReference type="Proteomes" id="UP000654370">
    <property type="component" value="Unassembled WGS sequence"/>
</dbReference>
<dbReference type="Gene3D" id="3.10.580.10">
    <property type="entry name" value="CBS-domain"/>
    <property type="match status" value="2"/>
</dbReference>
<sequence length="588" mass="64896">MSTVSSKRTKIPGRVDSIDASSSTGGRQRQNKRDEAIRKKLGQELSRKRGSGARLRQTEKKIAGTVSALRLAQALTVKENMLVIEAAQLMAAKRSDCVLVVDDDDHLSGIFTAKDLAYRVVAGSLDASQTIVAEIMTKNPMCVPAETSATDALNLMLSRGFRHLPVCNQEGDIFGLLDITKCLYEALDKMERAYGSSKKLYDALEGVEREWSNSGPVHIAQHMEQLRDRMSCPDISSVLDGNLPVEVKLKANVKEIAQLMKDHRTTAVLVMDKHNLSGIFTSKDIVLRVIAAGLNPEQTSVVRVMTPHPDTCSPDTTILEALRKMHDGHYLNLPVRENSQSIVGLVDVLKLTYAMLEQINSMQGADTEGGPMWNKFWNSFGADSDSAISDSHTASGRSGIPESSLSPLQAFPEITPNESASMVNNDEIRSTVSSQYGSQQEGTFAFKFSYNGKTHRFTAPHNSYDVLHDMIRQKLEDEPDLPKLLAISFEDDEKDKVLIITDADLRDAVQLARKQGHDRVRLYVREKDSKSIEVPHDDYSDFESEAKPRKRKGASQKSSSDLVLPAAIVGLGVVIIAVFVATRLSDRR</sequence>
<protein>
    <recommendedName>
        <fullName evidence="9">CBS-domain-containing protein</fullName>
    </recommendedName>
</protein>
<proteinExistence type="predicted"/>
<dbReference type="PROSITE" id="PS51745">
    <property type="entry name" value="PB1"/>
    <property type="match status" value="1"/>
</dbReference>
<dbReference type="SMART" id="SM00666">
    <property type="entry name" value="PB1"/>
    <property type="match status" value="1"/>
</dbReference>
<name>A0A8H7PU35_MORIS</name>
<evidence type="ECO:0000256" key="4">
    <source>
        <dbReference type="SAM" id="Phobius"/>
    </source>
</evidence>
<evidence type="ECO:0000256" key="2">
    <source>
        <dbReference type="PROSITE-ProRule" id="PRU00703"/>
    </source>
</evidence>
<keyword evidence="4" id="KW-1133">Transmembrane helix</keyword>
<dbReference type="InterPro" id="IPR046342">
    <property type="entry name" value="CBS_dom_sf"/>
</dbReference>
<dbReference type="AlphaFoldDB" id="A0A8H7PU35"/>
<keyword evidence="4" id="KW-0812">Transmembrane</keyword>
<feature type="region of interest" description="Disordered" evidence="3">
    <location>
        <begin position="1"/>
        <end position="40"/>
    </location>
</feature>
<feature type="compositionally biased region" description="Polar residues" evidence="3">
    <location>
        <begin position="387"/>
        <end position="407"/>
    </location>
</feature>
<dbReference type="PANTHER" id="PTHR48108:SF26">
    <property type="entry name" value="CBS DOMAIN-CONTAINING PROTEIN DDB_G0289609"/>
    <property type="match status" value="1"/>
</dbReference>
<feature type="domain" description="PB1" evidence="6">
    <location>
        <begin position="429"/>
        <end position="527"/>
    </location>
</feature>
<keyword evidence="2" id="KW-0129">CBS domain</keyword>
<evidence type="ECO:0000313" key="7">
    <source>
        <dbReference type="EMBL" id="KAG2179760.1"/>
    </source>
</evidence>
<feature type="compositionally biased region" description="Basic and acidic residues" evidence="3">
    <location>
        <begin position="31"/>
        <end position="40"/>
    </location>
</feature>
<dbReference type="SUPFAM" id="SSF54277">
    <property type="entry name" value="CAD &amp; PB1 domains"/>
    <property type="match status" value="1"/>
</dbReference>
<dbReference type="Gene3D" id="3.10.20.90">
    <property type="entry name" value="Phosphatidylinositol 3-kinase Catalytic Subunit, Chain A, domain 1"/>
    <property type="match status" value="1"/>
</dbReference>
<dbReference type="SUPFAM" id="SSF54631">
    <property type="entry name" value="CBS-domain pair"/>
    <property type="match status" value="2"/>
</dbReference>
<dbReference type="OrthoDB" id="418595at2759"/>
<dbReference type="SMART" id="SM00116">
    <property type="entry name" value="CBS"/>
    <property type="match status" value="4"/>
</dbReference>
<feature type="domain" description="CBS" evidence="5">
    <location>
        <begin position="136"/>
        <end position="192"/>
    </location>
</feature>
<feature type="region of interest" description="Disordered" evidence="3">
    <location>
        <begin position="387"/>
        <end position="408"/>
    </location>
</feature>
<feature type="transmembrane region" description="Helical" evidence="4">
    <location>
        <begin position="562"/>
        <end position="582"/>
    </location>
</feature>
<feature type="domain" description="CBS" evidence="5">
    <location>
        <begin position="305"/>
        <end position="362"/>
    </location>
</feature>